<evidence type="ECO:0000256" key="7">
    <source>
        <dbReference type="ARBA" id="ARBA00023002"/>
    </source>
</evidence>
<accession>A0A158NFH7</accession>
<comment type="similarity">
    <text evidence="3 11">Belongs to the protoporphyrinogen/coproporphyrinogen oxidase family. Protoporphyrinogen oxidase subfamily.</text>
</comment>
<keyword evidence="7 11" id="KW-0560">Oxidoreductase</keyword>
<evidence type="ECO:0000259" key="12">
    <source>
        <dbReference type="Pfam" id="PF01593"/>
    </source>
</evidence>
<gene>
    <name evidence="13" type="primary">105619375</name>
</gene>
<comment type="pathway">
    <text evidence="2 11">Porphyrin-containing compound metabolism; protoporphyrin-IX biosynthesis; protoporphyrin-IX from protoporphyrinogen-IX: step 1/1.</text>
</comment>
<dbReference type="GO" id="GO:0006782">
    <property type="term" value="P:protoporphyrinogen IX biosynthetic process"/>
    <property type="evidence" value="ECO:0007669"/>
    <property type="project" value="UniProtKB-UniRule"/>
</dbReference>
<dbReference type="eggNOG" id="KOG1276">
    <property type="taxonomic scope" value="Eukaryota"/>
</dbReference>
<evidence type="ECO:0000256" key="11">
    <source>
        <dbReference type="RuleBase" id="RU367069"/>
    </source>
</evidence>
<reference evidence="14" key="1">
    <citation type="journal article" date="2011" name="PLoS Genet.">
        <title>The genome sequence of the leaf-cutter ant Atta cephalotes reveals insights into its obligate symbiotic lifestyle.</title>
        <authorList>
            <person name="Suen G."/>
            <person name="Teiling C."/>
            <person name="Li L."/>
            <person name="Holt C."/>
            <person name="Abouheif E."/>
            <person name="Bornberg-Bauer E."/>
            <person name="Bouffard P."/>
            <person name="Caldera E.J."/>
            <person name="Cash E."/>
            <person name="Cavanaugh A."/>
            <person name="Denas O."/>
            <person name="Elhaik E."/>
            <person name="Fave M.J."/>
            <person name="Gadau J."/>
            <person name="Gibson J.D."/>
            <person name="Graur D."/>
            <person name="Grubbs K.J."/>
            <person name="Hagen D.E."/>
            <person name="Harkins T.T."/>
            <person name="Helmkampf M."/>
            <person name="Hu H."/>
            <person name="Johnson B.R."/>
            <person name="Kim J."/>
            <person name="Marsh S.E."/>
            <person name="Moeller J.A."/>
            <person name="Munoz-Torres M.C."/>
            <person name="Murphy M.C."/>
            <person name="Naughton M.C."/>
            <person name="Nigam S."/>
            <person name="Overson R."/>
            <person name="Rajakumar R."/>
            <person name="Reese J.T."/>
            <person name="Scott J.J."/>
            <person name="Smith C.R."/>
            <person name="Tao S."/>
            <person name="Tsutsui N.D."/>
            <person name="Viljakainen L."/>
            <person name="Wissler L."/>
            <person name="Yandell M.D."/>
            <person name="Zimmer F."/>
            <person name="Taylor J."/>
            <person name="Slater S.C."/>
            <person name="Clifton S.W."/>
            <person name="Warren W.C."/>
            <person name="Elsik C.G."/>
            <person name="Smith C.D."/>
            <person name="Weinstock G.M."/>
            <person name="Gerardo N.M."/>
            <person name="Currie C.R."/>
        </authorList>
    </citation>
    <scope>NUCLEOTIDE SEQUENCE [LARGE SCALE GENOMIC DNA]</scope>
</reference>
<reference evidence="13" key="2">
    <citation type="submission" date="2016-04" db="UniProtKB">
        <authorList>
            <consortium name="EnsemblMetazoa"/>
        </authorList>
    </citation>
    <scope>IDENTIFICATION</scope>
</reference>
<dbReference type="InParanoid" id="A0A158NFH7"/>
<proteinExistence type="inferred from homology"/>
<evidence type="ECO:0000256" key="3">
    <source>
        <dbReference type="ARBA" id="ARBA00010551"/>
    </source>
</evidence>
<dbReference type="InterPro" id="IPR050464">
    <property type="entry name" value="Zeta_carotene_desat/Oxidored"/>
</dbReference>
<evidence type="ECO:0000256" key="9">
    <source>
        <dbReference type="ARBA" id="ARBA00023244"/>
    </source>
</evidence>
<evidence type="ECO:0000256" key="4">
    <source>
        <dbReference type="ARBA" id="ARBA00012867"/>
    </source>
</evidence>
<dbReference type="EC" id="1.3.3.4" evidence="4 11"/>
<keyword evidence="8 11" id="KW-0350">Heme biosynthesis</keyword>
<comment type="function">
    <text evidence="1 11">Catalyzes the 6-electron oxidation of protoporphyrinogen-IX to form protoporphyrin-IX.</text>
</comment>
<dbReference type="SUPFAM" id="SSF54373">
    <property type="entry name" value="FAD-linked reductases, C-terminal domain"/>
    <property type="match status" value="1"/>
</dbReference>
<dbReference type="EMBL" id="ADTU01014508">
    <property type="status" value="NOT_ANNOTATED_CDS"/>
    <property type="molecule type" value="Genomic_DNA"/>
</dbReference>
<evidence type="ECO:0000256" key="5">
    <source>
        <dbReference type="ARBA" id="ARBA00022630"/>
    </source>
</evidence>
<dbReference type="OMA" id="WFDQWFG"/>
<evidence type="ECO:0000256" key="10">
    <source>
        <dbReference type="ARBA" id="ARBA00047554"/>
    </source>
</evidence>
<dbReference type="PANTHER" id="PTHR42923:SF3">
    <property type="entry name" value="PROTOPORPHYRINOGEN OXIDASE"/>
    <property type="match status" value="1"/>
</dbReference>
<evidence type="ECO:0000256" key="2">
    <source>
        <dbReference type="ARBA" id="ARBA00005073"/>
    </source>
</evidence>
<evidence type="ECO:0000313" key="14">
    <source>
        <dbReference type="Proteomes" id="UP000005205"/>
    </source>
</evidence>
<dbReference type="SUPFAM" id="SSF51905">
    <property type="entry name" value="FAD/NAD(P)-binding domain"/>
    <property type="match status" value="1"/>
</dbReference>
<dbReference type="PANTHER" id="PTHR42923">
    <property type="entry name" value="PROTOPORPHYRINOGEN OXIDASE"/>
    <property type="match status" value="1"/>
</dbReference>
<dbReference type="EnsemblMetazoa" id="XM_012200895.1">
    <property type="protein sequence ID" value="XP_012056285.1"/>
    <property type="gene ID" value="LOC105619375"/>
</dbReference>
<name>A0A158NFH7_ATTCE</name>
<dbReference type="InterPro" id="IPR002937">
    <property type="entry name" value="Amino_oxidase"/>
</dbReference>
<dbReference type="NCBIfam" id="TIGR00562">
    <property type="entry name" value="proto_IX_ox"/>
    <property type="match status" value="1"/>
</dbReference>
<protein>
    <recommendedName>
        <fullName evidence="4 11">Protoporphyrinogen oxidase</fullName>
        <ecNumber evidence="4 11">1.3.3.4</ecNumber>
    </recommendedName>
</protein>
<organism evidence="13 14">
    <name type="scientific">Atta cephalotes</name>
    <name type="common">Leafcutter ant</name>
    <dbReference type="NCBI Taxonomy" id="12957"/>
    <lineage>
        <taxon>Eukaryota</taxon>
        <taxon>Metazoa</taxon>
        <taxon>Ecdysozoa</taxon>
        <taxon>Arthropoda</taxon>
        <taxon>Hexapoda</taxon>
        <taxon>Insecta</taxon>
        <taxon>Pterygota</taxon>
        <taxon>Neoptera</taxon>
        <taxon>Endopterygota</taxon>
        <taxon>Hymenoptera</taxon>
        <taxon>Apocrita</taxon>
        <taxon>Aculeata</taxon>
        <taxon>Formicoidea</taxon>
        <taxon>Formicidae</taxon>
        <taxon>Myrmicinae</taxon>
        <taxon>Atta</taxon>
    </lineage>
</organism>
<comment type="cofactor">
    <cofactor evidence="11">
        <name>FAD</name>
        <dbReference type="ChEBI" id="CHEBI:57692"/>
    </cofactor>
    <text evidence="11">Binds 1 FAD per subunit.</text>
</comment>
<dbReference type="UniPathway" id="UPA00251">
    <property type="reaction ID" value="UER00324"/>
</dbReference>
<dbReference type="STRING" id="12957.A0A158NFH7"/>
<dbReference type="FunFam" id="3.50.50.60:FF:000193">
    <property type="entry name" value="Protoporphyrinogen oxidase"/>
    <property type="match status" value="1"/>
</dbReference>
<dbReference type="InterPro" id="IPR036188">
    <property type="entry name" value="FAD/NAD-bd_sf"/>
</dbReference>
<keyword evidence="6 11" id="KW-0274">FAD</keyword>
<comment type="subcellular location">
    <subcellularLocation>
        <location evidence="11">Mitochondrion inner membrane</location>
    </subcellularLocation>
</comment>
<dbReference type="GO" id="GO:0005743">
    <property type="term" value="C:mitochondrial inner membrane"/>
    <property type="evidence" value="ECO:0007669"/>
    <property type="project" value="UniProtKB-SubCell"/>
</dbReference>
<dbReference type="InterPro" id="IPR004572">
    <property type="entry name" value="Protoporphyrinogen_oxidase"/>
</dbReference>
<sequence>MTVILGGGISGLSAAYYAVNDARLSSIILLEASSRLGGWIRSRSSPSGAIFEQGPRTIRAFGLPGKNTLNLVEDLQLNDKLIHADLNHSVAKNRLIYMDKALHVLPNTLKGIFKTVSLLDRPLINRIWTDLRAPKVSKEDESIHSFVQRRLGQDIADNCISPMICGICAGDAREISVNFLLKSLFEAEQKHGSIVKGLVVKQLKKFFSKSKDKNNTAKNNADIKLAVRSSTLAKRAQNEHWMAWGLQGGLEQLPLTLADYVKSRGVIVQTEKKCEKLTFKSDRIELSVNGDLQECSRVISSLCAKDLAELLQEQHPRLSAELKAIPTVTVGVVNLEFQGDVLPLQAFGFLVPPKENLPLLGVIFDSCVFPGSSTVLTVMMGGAWFEKYFGPNPSKEQLLTTAISHTKNILQIEEEPIAYNVAVLKDCIPQHVVGHNARVKRIHDYISAHHIPLALCGSSYQGVGLNDVILSAKQAVRDVVK</sequence>
<keyword evidence="9 11" id="KW-0627">Porphyrin biosynthesis</keyword>
<comment type="catalytic activity">
    <reaction evidence="10 11">
        <text>protoporphyrinogen IX + 3 O2 = protoporphyrin IX + 3 H2O2</text>
        <dbReference type="Rhea" id="RHEA:25576"/>
        <dbReference type="ChEBI" id="CHEBI:15379"/>
        <dbReference type="ChEBI" id="CHEBI:16240"/>
        <dbReference type="ChEBI" id="CHEBI:57306"/>
        <dbReference type="ChEBI" id="CHEBI:57307"/>
        <dbReference type="EC" id="1.3.3.4"/>
    </reaction>
</comment>
<evidence type="ECO:0000256" key="8">
    <source>
        <dbReference type="ARBA" id="ARBA00023133"/>
    </source>
</evidence>
<evidence type="ECO:0000313" key="13">
    <source>
        <dbReference type="EnsemblMetazoa" id="XP_012056285.1"/>
    </source>
</evidence>
<dbReference type="FunCoup" id="A0A158NFH7">
    <property type="interactions" value="1191"/>
</dbReference>
<dbReference type="Pfam" id="PF01593">
    <property type="entry name" value="Amino_oxidase"/>
    <property type="match status" value="1"/>
</dbReference>
<dbReference type="OrthoDB" id="419752at2759"/>
<dbReference type="KEGG" id="acep:105619375"/>
<feature type="domain" description="Amine oxidase" evidence="12">
    <location>
        <begin position="9"/>
        <end position="479"/>
    </location>
</feature>
<keyword evidence="5 11" id="KW-0285">Flavoprotein</keyword>
<dbReference type="Proteomes" id="UP000005205">
    <property type="component" value="Unassembled WGS sequence"/>
</dbReference>
<dbReference type="Gene3D" id="3.50.50.60">
    <property type="entry name" value="FAD/NAD(P)-binding domain"/>
    <property type="match status" value="1"/>
</dbReference>
<dbReference type="GO" id="GO:0004729">
    <property type="term" value="F:oxygen-dependent protoporphyrinogen oxidase activity"/>
    <property type="evidence" value="ECO:0007669"/>
    <property type="project" value="UniProtKB-UniRule"/>
</dbReference>
<dbReference type="AlphaFoldDB" id="A0A158NFH7"/>
<evidence type="ECO:0000256" key="1">
    <source>
        <dbReference type="ARBA" id="ARBA00002600"/>
    </source>
</evidence>
<evidence type="ECO:0000256" key="6">
    <source>
        <dbReference type="ARBA" id="ARBA00022827"/>
    </source>
</evidence>
<keyword evidence="14" id="KW-1185">Reference proteome</keyword>